<dbReference type="EMBL" id="VRMN01000030">
    <property type="protein sequence ID" value="KAA8490389.1"/>
    <property type="molecule type" value="Genomic_DNA"/>
</dbReference>
<reference evidence="2" key="1">
    <citation type="journal article" date="2019" name="Nat. Commun.">
        <title>Expansion of phycobilisome linker gene families in mesophilic red algae.</title>
        <authorList>
            <person name="Lee J."/>
            <person name="Kim D."/>
            <person name="Bhattacharya D."/>
            <person name="Yoon H.S."/>
        </authorList>
    </citation>
    <scope>NUCLEOTIDE SEQUENCE [LARGE SCALE GENOMIC DNA]</scope>
    <source>
        <strain evidence="2">CCMP 1328</strain>
    </source>
</reference>
<dbReference type="AlphaFoldDB" id="A0A5J4YFW3"/>
<keyword evidence="2" id="KW-1185">Reference proteome</keyword>
<accession>A0A5J4YFW3</accession>
<comment type="caution">
    <text evidence="1">The sequence shown here is derived from an EMBL/GenBank/DDBJ whole genome shotgun (WGS) entry which is preliminary data.</text>
</comment>
<dbReference type="Proteomes" id="UP000324585">
    <property type="component" value="Unassembled WGS sequence"/>
</dbReference>
<protein>
    <submittedName>
        <fullName evidence="1">Uncharacterized protein</fullName>
    </submittedName>
</protein>
<organism evidence="1 2">
    <name type="scientific">Porphyridium purpureum</name>
    <name type="common">Red alga</name>
    <name type="synonym">Porphyridium cruentum</name>
    <dbReference type="NCBI Taxonomy" id="35688"/>
    <lineage>
        <taxon>Eukaryota</taxon>
        <taxon>Rhodophyta</taxon>
        <taxon>Bangiophyceae</taxon>
        <taxon>Porphyridiales</taxon>
        <taxon>Porphyridiaceae</taxon>
        <taxon>Porphyridium</taxon>
    </lineage>
</organism>
<proteinExistence type="predicted"/>
<sequence>MSRIFPATASDIGAALVNCARLTSPITDFGVSISLTSSESTATLPCIRVSNIVTFRDNAATLISSSLIRARSSITSVANISTRSSRWTRPSSSLTAIPSLARPKSCKCRISAMSIDFALSCSRCIWAARAKWDGTARGLTGSTPGSTPVRLRFEPRASFVFLVGSLAVSIRTGIFIHKPPPSPSLGARSSVGERCDFVSLRYARRKQFTGRLRGPACAKANPWSRALMGGLETPRQSGTSYGRDRIVGLQSERRGQNSSTCFPLHICFYSQETTRINIDWMR</sequence>
<evidence type="ECO:0000313" key="2">
    <source>
        <dbReference type="Proteomes" id="UP000324585"/>
    </source>
</evidence>
<name>A0A5J4YFW3_PORPP</name>
<gene>
    <name evidence="1" type="ORF">FVE85_3457</name>
</gene>
<evidence type="ECO:0000313" key="1">
    <source>
        <dbReference type="EMBL" id="KAA8490389.1"/>
    </source>
</evidence>